<dbReference type="EMBL" id="WMBB01000013">
    <property type="protein sequence ID" value="MTE16106.1"/>
    <property type="molecule type" value="Genomic_DNA"/>
</dbReference>
<proteinExistence type="predicted"/>
<accession>A0A6I3L6P6</accession>
<gene>
    <name evidence="2" type="ORF">GLP40_25465</name>
</gene>
<dbReference type="RefSeq" id="WP_154790554.1">
    <property type="nucleotide sequence ID" value="NZ_WMBB01000013.1"/>
</dbReference>
<evidence type="ECO:0000313" key="2">
    <source>
        <dbReference type="EMBL" id="MTE16106.1"/>
    </source>
</evidence>
<keyword evidence="1" id="KW-1133">Transmembrane helix</keyword>
<keyword evidence="1" id="KW-0472">Membrane</keyword>
<evidence type="ECO:0000256" key="1">
    <source>
        <dbReference type="SAM" id="Phobius"/>
    </source>
</evidence>
<dbReference type="Proteomes" id="UP000432464">
    <property type="component" value="Unassembled WGS sequence"/>
</dbReference>
<keyword evidence="1" id="KW-0812">Transmembrane</keyword>
<protein>
    <submittedName>
        <fullName evidence="2">Uncharacterized protein</fullName>
    </submittedName>
</protein>
<comment type="caution">
    <text evidence="2">The sequence shown here is derived from an EMBL/GenBank/DDBJ whole genome shotgun (WGS) entry which is preliminary data.</text>
</comment>
<name>A0A6I3L6P6_9NOCA</name>
<feature type="transmembrane region" description="Helical" evidence="1">
    <location>
        <begin position="17"/>
        <end position="36"/>
    </location>
</feature>
<sequence length="78" mass="8558">MAKHRRKAKHRKSGSPVNWVVVSATAAVAGVITILVRRMLGSDDPIRMGRRPNRRSILPAITFVTGRMHTVLISLSAS</sequence>
<dbReference type="AlphaFoldDB" id="A0A6I3L6P6"/>
<organism evidence="2 3">
    <name type="scientific">Nocardia aurantiaca</name>
    <dbReference type="NCBI Taxonomy" id="2675850"/>
    <lineage>
        <taxon>Bacteria</taxon>
        <taxon>Bacillati</taxon>
        <taxon>Actinomycetota</taxon>
        <taxon>Actinomycetes</taxon>
        <taxon>Mycobacteriales</taxon>
        <taxon>Nocardiaceae</taxon>
        <taxon>Nocardia</taxon>
    </lineage>
</organism>
<reference evidence="2 3" key="1">
    <citation type="submission" date="2019-11" db="EMBL/GenBank/DDBJ databases">
        <title>Nocardia sp. nov. CT2-14 isolated from soil.</title>
        <authorList>
            <person name="Kanchanasin P."/>
            <person name="Tanasupawat S."/>
            <person name="Yuki M."/>
            <person name="Kudo T."/>
        </authorList>
    </citation>
    <scope>NUCLEOTIDE SEQUENCE [LARGE SCALE GENOMIC DNA]</scope>
    <source>
        <strain evidence="2 3">CT2-14</strain>
    </source>
</reference>
<evidence type="ECO:0000313" key="3">
    <source>
        <dbReference type="Proteomes" id="UP000432464"/>
    </source>
</evidence>
<keyword evidence="3" id="KW-1185">Reference proteome</keyword>